<keyword evidence="1" id="KW-0808">Transferase</keyword>
<dbReference type="EMBL" id="FTOF01000013">
    <property type="protein sequence ID" value="SIS55155.1"/>
    <property type="molecule type" value="Genomic_DNA"/>
</dbReference>
<dbReference type="STRING" id="1161099.SAMN05444817_1131"/>
<name>A0A1N7K0N9_9CORY</name>
<evidence type="ECO:0000313" key="2">
    <source>
        <dbReference type="Proteomes" id="UP000186292"/>
    </source>
</evidence>
<organism evidence="1 2">
    <name type="scientific">Corynebacterium appendicis CIP 107643</name>
    <dbReference type="NCBI Taxonomy" id="1161099"/>
    <lineage>
        <taxon>Bacteria</taxon>
        <taxon>Bacillati</taxon>
        <taxon>Actinomycetota</taxon>
        <taxon>Actinomycetes</taxon>
        <taxon>Mycobacteriales</taxon>
        <taxon>Corynebacteriaceae</taxon>
        <taxon>Corynebacterium</taxon>
    </lineage>
</organism>
<gene>
    <name evidence="1" type="ORF">SAMN05444817_1131</name>
</gene>
<reference evidence="2" key="1">
    <citation type="submission" date="2017-01" db="EMBL/GenBank/DDBJ databases">
        <authorList>
            <person name="Varghese N."/>
            <person name="Submissions S."/>
        </authorList>
    </citation>
    <scope>NUCLEOTIDE SEQUENCE [LARGE SCALE GENOMIC DNA]</scope>
    <source>
        <strain evidence="2">DSM 44531</strain>
    </source>
</reference>
<accession>A0A1N7K0N9</accession>
<protein>
    <submittedName>
        <fullName evidence="1">Nucleotidyl transferase AbiEii toxin, Type IV TA system</fullName>
    </submittedName>
</protein>
<proteinExistence type="predicted"/>
<dbReference type="AlphaFoldDB" id="A0A1N7K0N9"/>
<dbReference type="InterPro" id="IPR014942">
    <property type="entry name" value="AbiEii"/>
</dbReference>
<dbReference type="GO" id="GO:0016740">
    <property type="term" value="F:transferase activity"/>
    <property type="evidence" value="ECO:0007669"/>
    <property type="project" value="UniProtKB-KW"/>
</dbReference>
<dbReference type="Proteomes" id="UP000186292">
    <property type="component" value="Unassembled WGS sequence"/>
</dbReference>
<sequence length="197" mass="21423">MAGPVENERVTVAVLRGAGNEFAEFNIDVSGDLDVSGSVDEVTVKASFDLVTDFFPNAFQVTSYPVENQIADKVAAMYDRYGETPPGKASTRYHDFFDIALMASKLSVAADSLRRALEQQCKLRGVDLPNQMREPEPGRGYAYERKATKLGWGSEELCAFEGALAIASRLLDPLLAKAPSVHGATWDPVTSSWKVDG</sequence>
<keyword evidence="2" id="KW-1185">Reference proteome</keyword>
<dbReference type="Pfam" id="PF08843">
    <property type="entry name" value="AbiEii"/>
    <property type="match status" value="1"/>
</dbReference>
<evidence type="ECO:0000313" key="1">
    <source>
        <dbReference type="EMBL" id="SIS55155.1"/>
    </source>
</evidence>